<organism evidence="4 5">
    <name type="scientific">Caerostris extrusa</name>
    <name type="common">Bark spider</name>
    <name type="synonym">Caerostris bankana</name>
    <dbReference type="NCBI Taxonomy" id="172846"/>
    <lineage>
        <taxon>Eukaryota</taxon>
        <taxon>Metazoa</taxon>
        <taxon>Ecdysozoa</taxon>
        <taxon>Arthropoda</taxon>
        <taxon>Chelicerata</taxon>
        <taxon>Arachnida</taxon>
        <taxon>Araneae</taxon>
        <taxon>Araneomorphae</taxon>
        <taxon>Entelegynae</taxon>
        <taxon>Araneoidea</taxon>
        <taxon>Araneidae</taxon>
        <taxon>Caerostris</taxon>
    </lineage>
</organism>
<gene>
    <name evidence="4" type="primary">MTARC1</name>
    <name evidence="4" type="ORF">CEXT_221711</name>
</gene>
<dbReference type="InterPro" id="IPR005302">
    <property type="entry name" value="MoCF_Sase_C"/>
</dbReference>
<dbReference type="Proteomes" id="UP001054945">
    <property type="component" value="Unassembled WGS sequence"/>
</dbReference>
<evidence type="ECO:0000259" key="3">
    <source>
        <dbReference type="PROSITE" id="PS51340"/>
    </source>
</evidence>
<feature type="transmembrane region" description="Helical" evidence="2">
    <location>
        <begin position="41"/>
        <end position="58"/>
    </location>
</feature>
<dbReference type="PANTHER" id="PTHR14237">
    <property type="entry name" value="MOLYBDOPTERIN COFACTOR SULFURASE MOSC"/>
    <property type="match status" value="1"/>
</dbReference>
<dbReference type="SUPFAM" id="SSF50800">
    <property type="entry name" value="PK beta-barrel domain-like"/>
    <property type="match status" value="1"/>
</dbReference>
<keyword evidence="5" id="KW-1185">Reference proteome</keyword>
<protein>
    <submittedName>
        <fullName evidence="4">Mitochondrial amidoxime-reducing component 1</fullName>
    </submittedName>
</protein>
<dbReference type="PANTHER" id="PTHR14237:SF19">
    <property type="entry name" value="MITOCHONDRIAL AMIDOXIME REDUCING COMPONENT 1"/>
    <property type="match status" value="1"/>
</dbReference>
<dbReference type="InterPro" id="IPR011037">
    <property type="entry name" value="Pyrv_Knase-like_insert_dom_sf"/>
</dbReference>
<name>A0AAV4RC77_CAEEX</name>
<feature type="compositionally biased region" description="Low complexity" evidence="1">
    <location>
        <begin position="339"/>
        <end position="356"/>
    </location>
</feature>
<dbReference type="PROSITE" id="PS51340">
    <property type="entry name" value="MOSC"/>
    <property type="match status" value="1"/>
</dbReference>
<dbReference type="GO" id="GO:0030170">
    <property type="term" value="F:pyridoxal phosphate binding"/>
    <property type="evidence" value="ECO:0007669"/>
    <property type="project" value="InterPro"/>
</dbReference>
<reference evidence="4 5" key="1">
    <citation type="submission" date="2021-06" db="EMBL/GenBank/DDBJ databases">
        <title>Caerostris extrusa draft genome.</title>
        <authorList>
            <person name="Kono N."/>
            <person name="Arakawa K."/>
        </authorList>
    </citation>
    <scope>NUCLEOTIDE SEQUENCE [LARGE SCALE GENOMIC DNA]</scope>
</reference>
<dbReference type="AlphaFoldDB" id="A0AAV4RC77"/>
<keyword evidence="2" id="KW-0812">Transmembrane</keyword>
<feature type="region of interest" description="Disordered" evidence="1">
    <location>
        <begin position="318"/>
        <end position="359"/>
    </location>
</feature>
<dbReference type="Pfam" id="PF03473">
    <property type="entry name" value="MOSC"/>
    <property type="match status" value="1"/>
</dbReference>
<feature type="domain" description="MOSC" evidence="3">
    <location>
        <begin position="128"/>
        <end position="290"/>
    </location>
</feature>
<evidence type="ECO:0000313" key="5">
    <source>
        <dbReference type="Proteomes" id="UP001054945"/>
    </source>
</evidence>
<keyword evidence="2" id="KW-1133">Transmembrane helix</keyword>
<keyword evidence="2" id="KW-0472">Membrane</keyword>
<proteinExistence type="predicted"/>
<evidence type="ECO:0000313" key="4">
    <source>
        <dbReference type="EMBL" id="GIY17712.1"/>
    </source>
</evidence>
<evidence type="ECO:0000256" key="1">
    <source>
        <dbReference type="SAM" id="MobiDB-lite"/>
    </source>
</evidence>
<dbReference type="EMBL" id="BPLR01007535">
    <property type="protein sequence ID" value="GIY17712.1"/>
    <property type="molecule type" value="Genomic_DNA"/>
</dbReference>
<dbReference type="GO" id="GO:0003824">
    <property type="term" value="F:catalytic activity"/>
    <property type="evidence" value="ECO:0007669"/>
    <property type="project" value="InterPro"/>
</dbReference>
<evidence type="ECO:0000256" key="2">
    <source>
        <dbReference type="SAM" id="Phobius"/>
    </source>
</evidence>
<dbReference type="GO" id="GO:0030151">
    <property type="term" value="F:molybdenum ion binding"/>
    <property type="evidence" value="ECO:0007669"/>
    <property type="project" value="InterPro"/>
</dbReference>
<comment type="caution">
    <text evidence="4">The sequence shown here is derived from an EMBL/GenBank/DDBJ whole genome shotgun (WGS) entry which is preliminary data.</text>
</comment>
<accession>A0AAV4RC77</accession>
<sequence length="411" mass="45984">MLYDVYKRFRKIWEPNLSCIHLKVKSNKIITNRTMSQNWKTPVIVAVLTASVIGALIWRKKKRTFVKVGKISKLYFFPVKSLKGVEVKKGKCTKLGFELIYVDGVDAVDCGEEAASFFQSYLNKSDVRLVRHFPTVSQRTYLKKNPFESKLRKENLLVFQDLTPFHVMCQSSVDDLDSKVEGKKITFLNFRPNILIEGPKAYAEDSWRYIKFSTGVMINNLTLVTRCLMTTNDPNTGILAKTEPLVTLRKYRIPKDPVIVKNIGSLPCLGIGCGISKEGEISVGDDVLADIGPQPEIFTIICVTKPIRIDLHWFDKSTTGRIPRSDEPNPPTLNEVNEAEPALEPSSAPEALPSAPKVTRSHRPLAGVHSLGVTPKCALWNGDFHFQASSPGRGLLIRSLNDTFCPPNAPL</sequence>